<dbReference type="Proteomes" id="UP000698242">
    <property type="component" value="Unassembled WGS sequence"/>
</dbReference>
<protein>
    <submittedName>
        <fullName evidence="2">Uncharacterized protein</fullName>
    </submittedName>
</protein>
<evidence type="ECO:0000313" key="3">
    <source>
        <dbReference type="Proteomes" id="UP000698242"/>
    </source>
</evidence>
<keyword evidence="3" id="KW-1185">Reference proteome</keyword>
<sequence length="106" mass="11839">MLDGINNETLILVGSLVGSVIGGVYLAIKGARSAPPMPSAKDKEQINEGLFDVQGGLRQLRQELRIEAKEARKVTITEHRETRLAIDGLREVINRMRDESRDRDDQ</sequence>
<comment type="caution">
    <text evidence="2">The sequence shown here is derived from an EMBL/GenBank/DDBJ whole genome shotgun (WGS) entry which is preliminary data.</text>
</comment>
<evidence type="ECO:0000313" key="2">
    <source>
        <dbReference type="EMBL" id="KAF0675060.1"/>
    </source>
</evidence>
<keyword evidence="1" id="KW-0472">Membrane</keyword>
<dbReference type="AlphaFoldDB" id="A0A921TB82"/>
<keyword evidence="1" id="KW-0812">Transmembrane</keyword>
<dbReference type="RefSeq" id="WP_159966113.1">
    <property type="nucleotide sequence ID" value="NZ_APKE01000032.1"/>
</dbReference>
<feature type="transmembrane region" description="Helical" evidence="1">
    <location>
        <begin position="12"/>
        <end position="28"/>
    </location>
</feature>
<proteinExistence type="predicted"/>
<name>A0A921TB82_9RHOB</name>
<evidence type="ECO:0000256" key="1">
    <source>
        <dbReference type="SAM" id="Phobius"/>
    </source>
</evidence>
<reference evidence="2" key="1">
    <citation type="submission" date="2013-03" db="EMBL/GenBank/DDBJ databases">
        <title>Genome Sequence of the Profundibacterium mesophilum strain KAUST100406-0324T from Red Sea, a novel genus in the family Rhodobacteraceae.</title>
        <authorList>
            <person name="Essack M."/>
            <person name="Alam I."/>
            <person name="Lafi F."/>
            <person name="Alawi W."/>
            <person name="Kamanu F."/>
            <person name="Al-Suwailem A."/>
            <person name="Lee O.O."/>
            <person name="Xu Y."/>
            <person name="Bajic V."/>
            <person name="Qian P.-Y."/>
            <person name="Archer J."/>
        </authorList>
    </citation>
    <scope>NUCLEOTIDE SEQUENCE</scope>
    <source>
        <strain evidence="2">KAUST100406-0324</strain>
    </source>
</reference>
<organism evidence="2 3">
    <name type="scientific">Profundibacterium mesophilum KAUST100406-0324</name>
    <dbReference type="NCBI Taxonomy" id="1037889"/>
    <lineage>
        <taxon>Bacteria</taxon>
        <taxon>Pseudomonadati</taxon>
        <taxon>Pseudomonadota</taxon>
        <taxon>Alphaproteobacteria</taxon>
        <taxon>Rhodobacterales</taxon>
        <taxon>Roseobacteraceae</taxon>
        <taxon>Profundibacterium</taxon>
    </lineage>
</organism>
<accession>A0A921TB82</accession>
<keyword evidence="1" id="KW-1133">Transmembrane helix</keyword>
<gene>
    <name evidence="2" type="ORF">PMES_02581</name>
</gene>
<dbReference type="EMBL" id="APKE01000032">
    <property type="protein sequence ID" value="KAF0675060.1"/>
    <property type="molecule type" value="Genomic_DNA"/>
</dbReference>